<organism evidence="1">
    <name type="scientific">Rhizophora mucronata</name>
    <name type="common">Asiatic mangrove</name>
    <dbReference type="NCBI Taxonomy" id="61149"/>
    <lineage>
        <taxon>Eukaryota</taxon>
        <taxon>Viridiplantae</taxon>
        <taxon>Streptophyta</taxon>
        <taxon>Embryophyta</taxon>
        <taxon>Tracheophyta</taxon>
        <taxon>Spermatophyta</taxon>
        <taxon>Magnoliopsida</taxon>
        <taxon>eudicotyledons</taxon>
        <taxon>Gunneridae</taxon>
        <taxon>Pentapetalae</taxon>
        <taxon>rosids</taxon>
        <taxon>fabids</taxon>
        <taxon>Malpighiales</taxon>
        <taxon>Rhizophoraceae</taxon>
        <taxon>Rhizophora</taxon>
    </lineage>
</organism>
<reference evidence="1" key="1">
    <citation type="submission" date="2018-02" db="EMBL/GenBank/DDBJ databases">
        <title>Rhizophora mucronata_Transcriptome.</title>
        <authorList>
            <person name="Meera S.P."/>
            <person name="Sreeshan A."/>
            <person name="Augustine A."/>
        </authorList>
    </citation>
    <scope>NUCLEOTIDE SEQUENCE</scope>
    <source>
        <tissue evidence="1">Leaf</tissue>
    </source>
</reference>
<proteinExistence type="predicted"/>
<evidence type="ECO:0000313" key="1">
    <source>
        <dbReference type="EMBL" id="MBX70872.1"/>
    </source>
</evidence>
<sequence>MMLHFPCKPKYGFKPCLIV</sequence>
<accession>A0A2P2QV36</accession>
<name>A0A2P2QV36_RHIMU</name>
<dbReference type="AlphaFoldDB" id="A0A2P2QV36"/>
<dbReference type="EMBL" id="GGEC01090388">
    <property type="protein sequence ID" value="MBX70872.1"/>
    <property type="molecule type" value="Transcribed_RNA"/>
</dbReference>
<protein>
    <submittedName>
        <fullName evidence="1">Uncharacterized protein</fullName>
    </submittedName>
</protein>